<feature type="compositionally biased region" description="Polar residues" evidence="1">
    <location>
        <begin position="84"/>
        <end position="93"/>
    </location>
</feature>
<organism evidence="2 3">
    <name type="scientific">Peronospora farinosa</name>
    <dbReference type="NCBI Taxonomy" id="134698"/>
    <lineage>
        <taxon>Eukaryota</taxon>
        <taxon>Sar</taxon>
        <taxon>Stramenopiles</taxon>
        <taxon>Oomycota</taxon>
        <taxon>Peronosporomycetes</taxon>
        <taxon>Peronosporales</taxon>
        <taxon>Peronosporaceae</taxon>
        <taxon>Peronospora</taxon>
    </lineage>
</organism>
<evidence type="ECO:0000313" key="3">
    <source>
        <dbReference type="Proteomes" id="UP001157938"/>
    </source>
</evidence>
<comment type="caution">
    <text evidence="2">The sequence shown here is derived from an EMBL/GenBank/DDBJ whole genome shotgun (WGS) entry which is preliminary data.</text>
</comment>
<accession>A0ABN8BVH8</accession>
<evidence type="ECO:0000313" key="2">
    <source>
        <dbReference type="EMBL" id="CAH0484954.1"/>
    </source>
</evidence>
<name>A0ABN8BVH8_9STRA</name>
<feature type="region of interest" description="Disordered" evidence="1">
    <location>
        <begin position="70"/>
        <end position="100"/>
    </location>
</feature>
<gene>
    <name evidence="2" type="ORF">PFR001_LOCUS688</name>
</gene>
<sequence length="175" mass="19306">MSLGPAGTSHIRERLAPIKAREQSTTALTAEDMNVNGSGQLQSYFEAAIRKYEQDQARMIASRSEIPTNTPKVCISDVDMESAGSRQSRSNNYDPDDLGLEDLRRPQVASAGAVPDGGLVTQRIRMSAIADLKEFTGRDKDEDRARSWVNKAKSEFLRDQAPDDKKCLVFGDLIT</sequence>
<evidence type="ECO:0000256" key="1">
    <source>
        <dbReference type="SAM" id="MobiDB-lite"/>
    </source>
</evidence>
<dbReference type="EMBL" id="CAKLBC010000142">
    <property type="protein sequence ID" value="CAH0484954.1"/>
    <property type="molecule type" value="Genomic_DNA"/>
</dbReference>
<keyword evidence="3" id="KW-1185">Reference proteome</keyword>
<dbReference type="Proteomes" id="UP001157938">
    <property type="component" value="Unassembled WGS sequence"/>
</dbReference>
<feature type="region of interest" description="Disordered" evidence="1">
    <location>
        <begin position="1"/>
        <end position="20"/>
    </location>
</feature>
<protein>
    <submittedName>
        <fullName evidence="2">Uncharacterized protein</fullName>
    </submittedName>
</protein>
<feature type="compositionally biased region" description="Basic and acidic residues" evidence="1">
    <location>
        <begin position="10"/>
        <end position="20"/>
    </location>
</feature>
<proteinExistence type="predicted"/>
<reference evidence="2 3" key="1">
    <citation type="submission" date="2021-11" db="EMBL/GenBank/DDBJ databases">
        <authorList>
            <person name="Islam A."/>
            <person name="Islam S."/>
            <person name="Flora M.S."/>
            <person name="Rahman M."/>
            <person name="Ziaur R.M."/>
            <person name="Epstein J.H."/>
            <person name="Hassan M."/>
            <person name="Klassen M."/>
            <person name="Woodard K."/>
            <person name="Webb A."/>
            <person name="Webby R.J."/>
            <person name="El Zowalaty M.E."/>
        </authorList>
    </citation>
    <scope>NUCLEOTIDE SEQUENCE [LARGE SCALE GENOMIC DNA]</scope>
    <source>
        <strain evidence="2">Pf1</strain>
    </source>
</reference>